<feature type="transmembrane region" description="Helical" evidence="1">
    <location>
        <begin position="77"/>
        <end position="96"/>
    </location>
</feature>
<comment type="caution">
    <text evidence="2">The sequence shown here is derived from an EMBL/GenBank/DDBJ whole genome shotgun (WGS) entry which is preliminary data.</text>
</comment>
<keyword evidence="1" id="KW-0812">Transmembrane</keyword>
<keyword evidence="1" id="KW-0472">Membrane</keyword>
<evidence type="ECO:0000313" key="2">
    <source>
        <dbReference type="EMBL" id="MDM8156482.1"/>
    </source>
</evidence>
<name>A0ABT7UA23_9FIRM</name>
<reference evidence="3" key="1">
    <citation type="submission" date="2023-06" db="EMBL/GenBank/DDBJ databases">
        <title>Identification and characterization of horizontal gene transfer across gut microbiota members of farm animals based on homology search.</title>
        <authorList>
            <person name="Zeman M."/>
            <person name="Kubasova T."/>
            <person name="Jahodarova E."/>
            <person name="Nykrynova M."/>
            <person name="Rychlik I."/>
        </authorList>
    </citation>
    <scope>NUCLEOTIDE SEQUENCE [LARGE SCALE GENOMIC DNA]</scope>
    <source>
        <strain evidence="3">ET39</strain>
    </source>
</reference>
<keyword evidence="2" id="KW-0378">Hydrolase</keyword>
<feature type="transmembrane region" description="Helical" evidence="1">
    <location>
        <begin position="7"/>
        <end position="27"/>
    </location>
</feature>
<keyword evidence="3" id="KW-1185">Reference proteome</keyword>
<gene>
    <name evidence="2" type="ORF">QUV96_02375</name>
</gene>
<dbReference type="Proteomes" id="UP001529340">
    <property type="component" value="Unassembled WGS sequence"/>
</dbReference>
<proteinExistence type="predicted"/>
<evidence type="ECO:0000313" key="3">
    <source>
        <dbReference type="Proteomes" id="UP001529340"/>
    </source>
</evidence>
<dbReference type="EC" id="3.4.23.-" evidence="2"/>
<keyword evidence="1" id="KW-1133">Transmembrane helix</keyword>
<evidence type="ECO:0000256" key="1">
    <source>
        <dbReference type="SAM" id="Phobius"/>
    </source>
</evidence>
<feature type="transmembrane region" description="Helical" evidence="1">
    <location>
        <begin position="108"/>
        <end position="128"/>
    </location>
</feature>
<accession>A0ABT7UA23</accession>
<reference evidence="2 3" key="2">
    <citation type="submission" date="2023-06" db="EMBL/GenBank/DDBJ databases">
        <title>Identification and characterization of horizontal gene transfer across gut microbiota members of farm animals based on homology search.</title>
        <authorList>
            <person name="Schwarzerova J."/>
            <person name="Nykrynova M."/>
            <person name="Jureckova K."/>
            <person name="Cejkova D."/>
            <person name="Rychlik I."/>
        </authorList>
    </citation>
    <scope>NUCLEOTIDE SEQUENCE [LARGE SCALE GENOMIC DNA]</scope>
    <source>
        <strain evidence="2 3">ET39</strain>
    </source>
</reference>
<dbReference type="GO" id="GO:0016787">
    <property type="term" value="F:hydrolase activity"/>
    <property type="evidence" value="ECO:0007669"/>
    <property type="project" value="UniProtKB-KW"/>
</dbReference>
<feature type="transmembrane region" description="Helical" evidence="1">
    <location>
        <begin position="47"/>
        <end position="70"/>
    </location>
</feature>
<dbReference type="RefSeq" id="WP_289606954.1">
    <property type="nucleotide sequence ID" value="NZ_JAUDCG010000007.1"/>
</dbReference>
<organism evidence="2 3">
    <name type="scientific">Amedibacillus dolichus</name>
    <dbReference type="NCBI Taxonomy" id="31971"/>
    <lineage>
        <taxon>Bacteria</taxon>
        <taxon>Bacillati</taxon>
        <taxon>Bacillota</taxon>
        <taxon>Erysipelotrichia</taxon>
        <taxon>Erysipelotrichales</taxon>
        <taxon>Erysipelotrichaceae</taxon>
        <taxon>Amedibacillus</taxon>
    </lineage>
</organism>
<protein>
    <submittedName>
        <fullName evidence="2">Sigma-E processing peptidase SpoIIGA</fullName>
        <ecNumber evidence="2">3.4.23.-</ecNumber>
    </submittedName>
</protein>
<sequence length="243" mass="28119">MESYVEVAFLHNWMSTLLSVWMALFVIQRPLRGRRVLLYSALASLYSSLAFFDHAWIGAAGIELLAFLFVFYRQKALYLVSLLFRALWHATCFIFWEGSFHLGAFFPWVHTPIYLCWLLYGLLFLYLYTHAMTLMKQKFRYGCTLCGKGRPLHLWGYMDSGNLLTHQGLAVLFLDEAYRAQLQGTSCRICVGSIHGKREMEALRLWCALDGGARQQAYVVFVDGLRIRGGYRLLLNLKLLSMR</sequence>
<dbReference type="EMBL" id="JAUDCG010000007">
    <property type="protein sequence ID" value="MDM8156482.1"/>
    <property type="molecule type" value="Genomic_DNA"/>
</dbReference>
<reference evidence="2 3" key="3">
    <citation type="submission" date="2023-06" db="EMBL/GenBank/DDBJ databases">
        <authorList>
            <person name="Zeman M."/>
            <person name="Kubasova T."/>
            <person name="Jahodarova E."/>
            <person name="Nykrynova M."/>
            <person name="Rychlik I."/>
        </authorList>
    </citation>
    <scope>NUCLEOTIDE SEQUENCE [LARGE SCALE GENOMIC DNA]</scope>
    <source>
        <strain evidence="2 3">ET39</strain>
    </source>
</reference>